<dbReference type="Proteomes" id="UP001150924">
    <property type="component" value="Unassembled WGS sequence"/>
</dbReference>
<evidence type="ECO:0000313" key="3">
    <source>
        <dbReference type="Proteomes" id="UP001150924"/>
    </source>
</evidence>
<dbReference type="RefSeq" id="WP_267777362.1">
    <property type="nucleotide sequence ID" value="NZ_JAPNKE010000002.1"/>
</dbReference>
<reference evidence="2" key="1">
    <citation type="submission" date="2022-11" db="EMBL/GenBank/DDBJ databases">
        <title>Minimal conservation of predation-associated metabolite biosynthetic gene clusters underscores biosynthetic potential of Myxococcota including descriptions for ten novel species: Archangium lansinium sp. nov., Myxococcus landrumus sp. nov., Nannocystis bai.</title>
        <authorList>
            <person name="Ahearne A."/>
            <person name="Stevens C."/>
            <person name="Phillips K."/>
        </authorList>
    </citation>
    <scope>NUCLEOTIDE SEQUENCE</scope>
    <source>
        <strain evidence="2">Na p29</strain>
    </source>
</reference>
<keyword evidence="3" id="KW-1185">Reference proteome</keyword>
<comment type="caution">
    <text evidence="2">The sequence shown here is derived from an EMBL/GenBank/DDBJ whole genome shotgun (WGS) entry which is preliminary data.</text>
</comment>
<gene>
    <name evidence="2" type="ORF">OV079_49470</name>
</gene>
<dbReference type="AlphaFoldDB" id="A0A9X3F189"/>
<proteinExistence type="predicted"/>
<dbReference type="EMBL" id="JAPNKE010000002">
    <property type="protein sequence ID" value="MCY1013430.1"/>
    <property type="molecule type" value="Genomic_DNA"/>
</dbReference>
<sequence>MKKAIASSTKPAKLRERAALEQDLADVEGLRDQRDALLLGVGRGERGRGVEVDPRLRDHRGGRRRGVELVAPLVKLALALHVVEDRPQLLEQLEVLDHLVARRSEQVVADLPPQRRDIGGGPPPQPAHHVQLEAVEAPSG</sequence>
<organism evidence="2 3">
    <name type="scientific">Nannocystis pusilla</name>
    <dbReference type="NCBI Taxonomy" id="889268"/>
    <lineage>
        <taxon>Bacteria</taxon>
        <taxon>Pseudomonadati</taxon>
        <taxon>Myxococcota</taxon>
        <taxon>Polyangia</taxon>
        <taxon>Nannocystales</taxon>
        <taxon>Nannocystaceae</taxon>
        <taxon>Nannocystis</taxon>
    </lineage>
</organism>
<name>A0A9X3F189_9BACT</name>
<feature type="region of interest" description="Disordered" evidence="1">
    <location>
        <begin position="111"/>
        <end position="140"/>
    </location>
</feature>
<evidence type="ECO:0000256" key="1">
    <source>
        <dbReference type="SAM" id="MobiDB-lite"/>
    </source>
</evidence>
<accession>A0A9X3F189</accession>
<evidence type="ECO:0000313" key="2">
    <source>
        <dbReference type="EMBL" id="MCY1013430.1"/>
    </source>
</evidence>
<protein>
    <submittedName>
        <fullName evidence="2">Uncharacterized protein</fullName>
    </submittedName>
</protein>